<keyword evidence="1" id="KW-0413">Isomerase</keyword>
<sequence>MLNLTELNGLLAINKLVGLTSAAVIRYLKLALTQKATPDLEGFIAAENTYIGHAKRKLWVPRLKLKVGHGGTLDPFASGVLVVGLGDGCKMLSRCLKGDKGYTATGCLGYATDTLDIDGIITDTQPSSASKVTESQLLDALSKFVGEISQMPPLYVLHVIA</sequence>
<evidence type="ECO:0000313" key="2">
    <source>
        <dbReference type="Proteomes" id="UP001145114"/>
    </source>
</evidence>
<gene>
    <name evidence="1" type="primary">TRUB1</name>
    <name evidence="1" type="ORF">EV182_004635</name>
</gene>
<dbReference type="EC" id="5.4.99.25" evidence="1"/>
<protein>
    <submittedName>
        <fullName evidence="1">TruB pseudouridine (Psi) synthase 1</fullName>
        <ecNumber evidence="1">5.4.99.25</ecNumber>
    </submittedName>
</protein>
<dbReference type="EMBL" id="JAMZIH010001469">
    <property type="protein sequence ID" value="KAJ1678167.1"/>
    <property type="molecule type" value="Genomic_DNA"/>
</dbReference>
<reference evidence="1" key="1">
    <citation type="submission" date="2022-06" db="EMBL/GenBank/DDBJ databases">
        <title>Phylogenomic reconstructions and comparative analyses of Kickxellomycotina fungi.</title>
        <authorList>
            <person name="Reynolds N.K."/>
            <person name="Stajich J.E."/>
            <person name="Barry K."/>
            <person name="Grigoriev I.V."/>
            <person name="Crous P."/>
            <person name="Smith M.E."/>
        </authorList>
    </citation>
    <scope>NUCLEOTIDE SEQUENCE</scope>
    <source>
        <strain evidence="1">RSA 2271</strain>
    </source>
</reference>
<comment type="caution">
    <text evidence="1">The sequence shown here is derived from an EMBL/GenBank/DDBJ whole genome shotgun (WGS) entry which is preliminary data.</text>
</comment>
<proteinExistence type="predicted"/>
<name>A0ACC1HPM7_9FUNG</name>
<accession>A0ACC1HPM7</accession>
<evidence type="ECO:0000313" key="1">
    <source>
        <dbReference type="EMBL" id="KAJ1678167.1"/>
    </source>
</evidence>
<keyword evidence="2" id="KW-1185">Reference proteome</keyword>
<organism evidence="1 2">
    <name type="scientific">Spiromyces aspiralis</name>
    <dbReference type="NCBI Taxonomy" id="68401"/>
    <lineage>
        <taxon>Eukaryota</taxon>
        <taxon>Fungi</taxon>
        <taxon>Fungi incertae sedis</taxon>
        <taxon>Zoopagomycota</taxon>
        <taxon>Kickxellomycotina</taxon>
        <taxon>Kickxellomycetes</taxon>
        <taxon>Kickxellales</taxon>
        <taxon>Kickxellaceae</taxon>
        <taxon>Spiromyces</taxon>
    </lineage>
</organism>
<dbReference type="Proteomes" id="UP001145114">
    <property type="component" value="Unassembled WGS sequence"/>
</dbReference>